<dbReference type="Pfam" id="PF00027">
    <property type="entry name" value="cNMP_binding"/>
    <property type="match status" value="1"/>
</dbReference>
<evidence type="ECO:0000313" key="2">
    <source>
        <dbReference type="EMBL" id="MBC5639105.1"/>
    </source>
</evidence>
<evidence type="ECO:0000313" key="3">
    <source>
        <dbReference type="Proteomes" id="UP000662088"/>
    </source>
</evidence>
<keyword evidence="3" id="KW-1185">Reference proteome</keyword>
<organism evidence="2 3">
    <name type="scientific">Clostridium lentum</name>
    <dbReference type="NCBI Taxonomy" id="2763037"/>
    <lineage>
        <taxon>Bacteria</taxon>
        <taxon>Bacillati</taxon>
        <taxon>Bacillota</taxon>
        <taxon>Clostridia</taxon>
        <taxon>Eubacteriales</taxon>
        <taxon>Clostridiaceae</taxon>
        <taxon>Clostridium</taxon>
    </lineage>
</organism>
<dbReference type="InterPro" id="IPR036390">
    <property type="entry name" value="WH_DNA-bd_sf"/>
</dbReference>
<dbReference type="PANTHER" id="PTHR24567">
    <property type="entry name" value="CRP FAMILY TRANSCRIPTIONAL REGULATORY PROTEIN"/>
    <property type="match status" value="1"/>
</dbReference>
<dbReference type="AlphaFoldDB" id="A0A8I0A4S4"/>
<dbReference type="RefSeq" id="WP_022212936.1">
    <property type="nucleotide sequence ID" value="NZ_JACOOQ010000001.1"/>
</dbReference>
<dbReference type="PANTHER" id="PTHR24567:SF26">
    <property type="entry name" value="REGULATORY PROTEIN YEIL"/>
    <property type="match status" value="1"/>
</dbReference>
<dbReference type="SUPFAM" id="SSF51206">
    <property type="entry name" value="cAMP-binding domain-like"/>
    <property type="match status" value="1"/>
</dbReference>
<evidence type="ECO:0000259" key="1">
    <source>
        <dbReference type="PROSITE" id="PS50042"/>
    </source>
</evidence>
<dbReference type="Gene3D" id="2.60.120.10">
    <property type="entry name" value="Jelly Rolls"/>
    <property type="match status" value="1"/>
</dbReference>
<gene>
    <name evidence="2" type="ORF">H8R92_01395</name>
</gene>
<feature type="domain" description="Cyclic nucleotide-binding" evidence="1">
    <location>
        <begin position="26"/>
        <end position="118"/>
    </location>
</feature>
<dbReference type="SUPFAM" id="SSF46785">
    <property type="entry name" value="Winged helix' DNA-binding domain"/>
    <property type="match status" value="1"/>
</dbReference>
<proteinExistence type="predicted"/>
<accession>A0A8I0A4S4</accession>
<dbReference type="EMBL" id="JACOOQ010000001">
    <property type="protein sequence ID" value="MBC5639105.1"/>
    <property type="molecule type" value="Genomic_DNA"/>
</dbReference>
<dbReference type="GO" id="GO:0005829">
    <property type="term" value="C:cytosol"/>
    <property type="evidence" value="ECO:0007669"/>
    <property type="project" value="TreeGrafter"/>
</dbReference>
<dbReference type="CDD" id="cd00038">
    <property type="entry name" value="CAP_ED"/>
    <property type="match status" value="1"/>
</dbReference>
<protein>
    <submittedName>
        <fullName evidence="2">Cyclic nucleotide-binding domain-containing protein</fullName>
    </submittedName>
</protein>
<comment type="caution">
    <text evidence="2">The sequence shown here is derived from an EMBL/GenBank/DDBJ whole genome shotgun (WGS) entry which is preliminary data.</text>
</comment>
<name>A0A8I0A4S4_9CLOT</name>
<dbReference type="GO" id="GO:0003700">
    <property type="term" value="F:DNA-binding transcription factor activity"/>
    <property type="evidence" value="ECO:0007669"/>
    <property type="project" value="TreeGrafter"/>
</dbReference>
<dbReference type="InterPro" id="IPR050397">
    <property type="entry name" value="Env_Response_Regulators"/>
</dbReference>
<dbReference type="InterPro" id="IPR014710">
    <property type="entry name" value="RmlC-like_jellyroll"/>
</dbReference>
<dbReference type="PROSITE" id="PS50042">
    <property type="entry name" value="CNMP_BINDING_3"/>
    <property type="match status" value="1"/>
</dbReference>
<sequence>MAKVKNKALLDEYINSTGITKLFSQNISKYLDLFSFKKGDFLINEGECSEYLFFLVSGTIKVFSYSTSGKVMYLSHFNSFEIIGEACSLWQKSPTASVQATSMVHCIGISMKYRQLLLNDIIFLRYICENLSERLSYMNNTTCTNLYESLESRLASFILRTEKNGVFSYNLTECAELLCASYRHLLRVVNLFCNTNILSKDGKSYTILDRDYLIKIVSNSHNTDNKRN</sequence>
<dbReference type="InterPro" id="IPR000595">
    <property type="entry name" value="cNMP-bd_dom"/>
</dbReference>
<dbReference type="InterPro" id="IPR018490">
    <property type="entry name" value="cNMP-bd_dom_sf"/>
</dbReference>
<reference evidence="2" key="1">
    <citation type="submission" date="2020-08" db="EMBL/GenBank/DDBJ databases">
        <title>Genome public.</title>
        <authorList>
            <person name="Liu C."/>
            <person name="Sun Q."/>
        </authorList>
    </citation>
    <scope>NUCLEOTIDE SEQUENCE</scope>
    <source>
        <strain evidence="2">NSJ-42</strain>
    </source>
</reference>
<dbReference type="Proteomes" id="UP000662088">
    <property type="component" value="Unassembled WGS sequence"/>
</dbReference>